<dbReference type="PANTHER" id="PTHR33653:SF1">
    <property type="entry name" value="RIBONUCLEASE VAPC2"/>
    <property type="match status" value="1"/>
</dbReference>
<evidence type="ECO:0000313" key="9">
    <source>
        <dbReference type="EMBL" id="OGE43246.1"/>
    </source>
</evidence>
<evidence type="ECO:0000256" key="6">
    <source>
        <dbReference type="ARBA" id="ARBA00022842"/>
    </source>
</evidence>
<evidence type="ECO:0000256" key="5">
    <source>
        <dbReference type="ARBA" id="ARBA00022801"/>
    </source>
</evidence>
<sequence>MVVIDTNVIIDHLRQKGSSDSLLSKLLKQIELNEAAISFITIQELFAGQSTINKEIEEWILKIINPYQILPYTFEVAKLAGEIDRDSKNQIDFPDAAIAATAILNKTSLLTLNKKDFKGIKDLKLI</sequence>
<dbReference type="GO" id="GO:0046872">
    <property type="term" value="F:metal ion binding"/>
    <property type="evidence" value="ECO:0007669"/>
    <property type="project" value="UniProtKB-KW"/>
</dbReference>
<dbReference type="EMBL" id="MFDM01000016">
    <property type="protein sequence ID" value="OGE43246.1"/>
    <property type="molecule type" value="Genomic_DNA"/>
</dbReference>
<dbReference type="AlphaFoldDB" id="A0A1F5KQN8"/>
<dbReference type="STRING" id="1797785.A3B45_00800"/>
<dbReference type="InterPro" id="IPR050556">
    <property type="entry name" value="Type_II_TA_system_RNase"/>
</dbReference>
<evidence type="ECO:0000259" key="8">
    <source>
        <dbReference type="SMART" id="SM00670"/>
    </source>
</evidence>
<feature type="domain" description="PIN" evidence="8">
    <location>
        <begin position="1"/>
        <end position="118"/>
    </location>
</feature>
<dbReference type="GO" id="GO:0004518">
    <property type="term" value="F:nuclease activity"/>
    <property type="evidence" value="ECO:0007669"/>
    <property type="project" value="UniProtKB-KW"/>
</dbReference>
<gene>
    <name evidence="9" type="ORF">A3B45_00800</name>
</gene>
<evidence type="ECO:0000256" key="3">
    <source>
        <dbReference type="ARBA" id="ARBA00022722"/>
    </source>
</evidence>
<keyword evidence="5" id="KW-0378">Hydrolase</keyword>
<evidence type="ECO:0000256" key="7">
    <source>
        <dbReference type="ARBA" id="ARBA00038093"/>
    </source>
</evidence>
<proteinExistence type="inferred from homology"/>
<dbReference type="PANTHER" id="PTHR33653">
    <property type="entry name" value="RIBONUCLEASE VAPC2"/>
    <property type="match status" value="1"/>
</dbReference>
<dbReference type="SUPFAM" id="SSF88723">
    <property type="entry name" value="PIN domain-like"/>
    <property type="match status" value="1"/>
</dbReference>
<dbReference type="Pfam" id="PF01850">
    <property type="entry name" value="PIN"/>
    <property type="match status" value="1"/>
</dbReference>
<dbReference type="GO" id="GO:0016787">
    <property type="term" value="F:hydrolase activity"/>
    <property type="evidence" value="ECO:0007669"/>
    <property type="project" value="UniProtKB-KW"/>
</dbReference>
<dbReference type="InterPro" id="IPR002716">
    <property type="entry name" value="PIN_dom"/>
</dbReference>
<accession>A0A1F5KQN8</accession>
<keyword evidence="4" id="KW-0479">Metal-binding</keyword>
<dbReference type="Proteomes" id="UP000178565">
    <property type="component" value="Unassembled WGS sequence"/>
</dbReference>
<dbReference type="InterPro" id="IPR029060">
    <property type="entry name" value="PIN-like_dom_sf"/>
</dbReference>
<comment type="similarity">
    <text evidence="7">Belongs to the PINc/VapC protein family.</text>
</comment>
<protein>
    <recommendedName>
        <fullName evidence="8">PIN domain-containing protein</fullName>
    </recommendedName>
</protein>
<name>A0A1F5KQN8_9BACT</name>
<reference evidence="9 10" key="1">
    <citation type="journal article" date="2016" name="Nat. Commun.">
        <title>Thousands of microbial genomes shed light on interconnected biogeochemical processes in an aquifer system.</title>
        <authorList>
            <person name="Anantharaman K."/>
            <person name="Brown C.T."/>
            <person name="Hug L.A."/>
            <person name="Sharon I."/>
            <person name="Castelle C.J."/>
            <person name="Probst A.J."/>
            <person name="Thomas B.C."/>
            <person name="Singh A."/>
            <person name="Wilkins M.J."/>
            <person name="Karaoz U."/>
            <person name="Brodie E.L."/>
            <person name="Williams K.H."/>
            <person name="Hubbard S.S."/>
            <person name="Banfield J.F."/>
        </authorList>
    </citation>
    <scope>NUCLEOTIDE SEQUENCE [LARGE SCALE GENOMIC DNA]</scope>
</reference>
<evidence type="ECO:0000256" key="2">
    <source>
        <dbReference type="ARBA" id="ARBA00022649"/>
    </source>
</evidence>
<keyword evidence="2" id="KW-1277">Toxin-antitoxin system</keyword>
<dbReference type="SMART" id="SM00670">
    <property type="entry name" value="PINc"/>
    <property type="match status" value="1"/>
</dbReference>
<evidence type="ECO:0000256" key="4">
    <source>
        <dbReference type="ARBA" id="ARBA00022723"/>
    </source>
</evidence>
<organism evidence="9 10">
    <name type="scientific">Candidatus Daviesbacteria bacterium RIFCSPLOWO2_01_FULL_39_12</name>
    <dbReference type="NCBI Taxonomy" id="1797785"/>
    <lineage>
        <taxon>Bacteria</taxon>
        <taxon>Candidatus Daviesiibacteriota</taxon>
    </lineage>
</organism>
<comment type="cofactor">
    <cofactor evidence="1">
        <name>Mg(2+)</name>
        <dbReference type="ChEBI" id="CHEBI:18420"/>
    </cofactor>
</comment>
<evidence type="ECO:0000256" key="1">
    <source>
        <dbReference type="ARBA" id="ARBA00001946"/>
    </source>
</evidence>
<keyword evidence="3" id="KW-0540">Nuclease</keyword>
<comment type="caution">
    <text evidence="9">The sequence shown here is derived from an EMBL/GenBank/DDBJ whole genome shotgun (WGS) entry which is preliminary data.</text>
</comment>
<evidence type="ECO:0000313" key="10">
    <source>
        <dbReference type="Proteomes" id="UP000178565"/>
    </source>
</evidence>
<keyword evidence="6" id="KW-0460">Magnesium</keyword>
<dbReference type="Gene3D" id="3.40.50.1010">
    <property type="entry name" value="5'-nuclease"/>
    <property type="match status" value="1"/>
</dbReference>